<keyword evidence="1" id="KW-0812">Transmembrane</keyword>
<feature type="transmembrane region" description="Helical" evidence="1">
    <location>
        <begin position="282"/>
        <end position="300"/>
    </location>
</feature>
<dbReference type="InterPro" id="IPR002656">
    <property type="entry name" value="Acyl_transf_3_dom"/>
</dbReference>
<proteinExistence type="predicted"/>
<dbReference type="PANTHER" id="PTHR23028">
    <property type="entry name" value="ACETYLTRANSFERASE"/>
    <property type="match status" value="1"/>
</dbReference>
<dbReference type="AlphaFoldDB" id="A0AAE5CIM9"/>
<gene>
    <name evidence="3" type="ORF">GS505_25785</name>
</gene>
<evidence type="ECO:0000259" key="2">
    <source>
        <dbReference type="Pfam" id="PF01757"/>
    </source>
</evidence>
<feature type="transmembrane region" description="Helical" evidence="1">
    <location>
        <begin position="306"/>
        <end position="327"/>
    </location>
</feature>
<protein>
    <submittedName>
        <fullName evidence="3">Acyltransferase family protein</fullName>
    </submittedName>
</protein>
<dbReference type="Proteomes" id="UP000605618">
    <property type="component" value="Unassembled WGS sequence"/>
</dbReference>
<dbReference type="InterPro" id="IPR050879">
    <property type="entry name" value="Acyltransferase_3"/>
</dbReference>
<dbReference type="EMBL" id="WUYZ01000049">
    <property type="protein sequence ID" value="NKS29017.1"/>
    <property type="molecule type" value="Genomic_DNA"/>
</dbReference>
<feature type="transmembrane region" description="Helical" evidence="1">
    <location>
        <begin position="253"/>
        <end position="270"/>
    </location>
</feature>
<keyword evidence="1" id="KW-1133">Transmembrane helix</keyword>
<feature type="transmembrane region" description="Helical" evidence="1">
    <location>
        <begin position="231"/>
        <end position="247"/>
    </location>
</feature>
<evidence type="ECO:0000256" key="1">
    <source>
        <dbReference type="SAM" id="Phobius"/>
    </source>
</evidence>
<feature type="transmembrane region" description="Helical" evidence="1">
    <location>
        <begin position="50"/>
        <end position="68"/>
    </location>
</feature>
<reference evidence="3" key="1">
    <citation type="journal article" date="2020" name="Environ. Microbiol.">
        <title>The novel and transferable erm(51) gene confers Macrolides, Lincosamides, and Streptogramins B (MLSB) resistance to clonal Rhodococcus equi in the environment.</title>
        <authorList>
            <person name="Huber L."/>
            <person name="Giguere S."/>
            <person name="Slovis N.M."/>
            <person name="Alvarez-Narvaez S."/>
            <person name="Hart K.A."/>
            <person name="Greiter M."/>
            <person name="Morris E.R.A."/>
            <person name="Cohen N.D."/>
        </authorList>
    </citation>
    <scope>NUCLEOTIDE SEQUENCE</scope>
    <source>
        <strain evidence="3">Lh_141_1</strain>
    </source>
</reference>
<organism evidence="3 4">
    <name type="scientific">Rhodococcus hoagii</name>
    <name type="common">Corynebacterium equii</name>
    <dbReference type="NCBI Taxonomy" id="43767"/>
    <lineage>
        <taxon>Bacteria</taxon>
        <taxon>Bacillati</taxon>
        <taxon>Actinomycetota</taxon>
        <taxon>Actinomycetes</taxon>
        <taxon>Mycobacteriales</taxon>
        <taxon>Nocardiaceae</taxon>
        <taxon>Prescottella</taxon>
    </lineage>
</organism>
<keyword evidence="1" id="KW-0472">Membrane</keyword>
<feature type="transmembrane region" description="Helical" evidence="1">
    <location>
        <begin position="88"/>
        <end position="106"/>
    </location>
</feature>
<sequence length="362" mass="39576">MTIRQVFDPRLNALNVVRLLMAVGVIFWHSFPLTGTDIAFDPLRQFVAEVWVDGFFAVSGFLITASWMRRPEVREYLLARAIRIIPGFYVCLLITAFVVAPIGVAMQGGSAIRLLLSPAPFEYVGSNLGVWILQRGVGDTPSGVPHPGTWNGSLWTLGWEVLCYLGVMALGVAGLLKHRWCLPSAFAASWLLLLATHVTGMDGHPAAAARFSIMFLAGALVFQYQDRLRCTWPMVAMACAVTLASMWLPDYRFVGAVFWSYAVISVGALVKSKHLVMRNDISYGVYIYAFPVQQLLYLGVGAINQALFSVIAMALTIPLAAASWFVIEKPAKRLRGILGSQLPAQGRTAESEAVSAAPARPR</sequence>
<feature type="domain" description="Acyltransferase 3" evidence="2">
    <location>
        <begin position="12"/>
        <end position="322"/>
    </location>
</feature>
<feature type="transmembrane region" description="Helical" evidence="1">
    <location>
        <begin position="12"/>
        <end position="30"/>
    </location>
</feature>
<feature type="transmembrane region" description="Helical" evidence="1">
    <location>
        <begin position="206"/>
        <end position="224"/>
    </location>
</feature>
<name>A0AAE5CIM9_RHOHA</name>
<dbReference type="Pfam" id="PF01757">
    <property type="entry name" value="Acyl_transf_3"/>
    <property type="match status" value="1"/>
</dbReference>
<feature type="transmembrane region" description="Helical" evidence="1">
    <location>
        <begin position="154"/>
        <end position="173"/>
    </location>
</feature>
<dbReference type="GO" id="GO:0016747">
    <property type="term" value="F:acyltransferase activity, transferring groups other than amino-acyl groups"/>
    <property type="evidence" value="ECO:0007669"/>
    <property type="project" value="InterPro"/>
</dbReference>
<dbReference type="RefSeq" id="WP_372489591.1">
    <property type="nucleotide sequence ID" value="NZ_JAJENN010000002.1"/>
</dbReference>
<comment type="caution">
    <text evidence="3">The sequence shown here is derived from an EMBL/GenBank/DDBJ whole genome shotgun (WGS) entry which is preliminary data.</text>
</comment>
<feature type="transmembrane region" description="Helical" evidence="1">
    <location>
        <begin position="180"/>
        <end position="200"/>
    </location>
</feature>
<keyword evidence="3" id="KW-0808">Transferase</keyword>
<keyword evidence="3" id="KW-0012">Acyltransferase</keyword>
<evidence type="ECO:0000313" key="3">
    <source>
        <dbReference type="EMBL" id="NKS29017.1"/>
    </source>
</evidence>
<evidence type="ECO:0000313" key="4">
    <source>
        <dbReference type="Proteomes" id="UP000605618"/>
    </source>
</evidence>
<accession>A0AAE5CIM9</accession>